<comment type="subcellular location">
    <subcellularLocation>
        <location evidence="2">Membrane</location>
        <topology evidence="2">Multi-pass membrane protein</topology>
    </subcellularLocation>
</comment>
<keyword evidence="5 8" id="KW-0812">Transmembrane</keyword>
<evidence type="ECO:0000313" key="11">
    <source>
        <dbReference type="Proteomes" id="UP000199118"/>
    </source>
</evidence>
<dbReference type="PANTHER" id="PTHR23504">
    <property type="entry name" value="MAJOR FACILITATOR SUPERFAMILY DOMAIN-CONTAINING PROTEIN 10"/>
    <property type="match status" value="1"/>
</dbReference>
<dbReference type="Proteomes" id="UP000199118">
    <property type="component" value="Unassembled WGS sequence"/>
</dbReference>
<evidence type="ECO:0000256" key="7">
    <source>
        <dbReference type="ARBA" id="ARBA00023136"/>
    </source>
</evidence>
<dbReference type="PROSITE" id="PS00216">
    <property type="entry name" value="SUGAR_TRANSPORT_1"/>
    <property type="match status" value="1"/>
</dbReference>
<keyword evidence="4" id="KW-0813">Transport</keyword>
<feature type="transmembrane region" description="Helical" evidence="8">
    <location>
        <begin position="172"/>
        <end position="193"/>
    </location>
</feature>
<dbReference type="EMBL" id="FNMZ01000003">
    <property type="protein sequence ID" value="SDX03997.1"/>
    <property type="molecule type" value="Genomic_DNA"/>
</dbReference>
<feature type="transmembrane region" description="Helical" evidence="8">
    <location>
        <begin position="348"/>
        <end position="374"/>
    </location>
</feature>
<proteinExistence type="inferred from homology"/>
<name>A0A1H2YFQ4_9RHOB</name>
<evidence type="ECO:0000256" key="3">
    <source>
        <dbReference type="ARBA" id="ARBA00007520"/>
    </source>
</evidence>
<dbReference type="PRINTS" id="PR01035">
    <property type="entry name" value="TCRTETA"/>
</dbReference>
<evidence type="ECO:0000256" key="2">
    <source>
        <dbReference type="ARBA" id="ARBA00004141"/>
    </source>
</evidence>
<dbReference type="GO" id="GO:0016020">
    <property type="term" value="C:membrane"/>
    <property type="evidence" value="ECO:0007669"/>
    <property type="project" value="UniProtKB-SubCell"/>
</dbReference>
<dbReference type="InterPro" id="IPR020846">
    <property type="entry name" value="MFS_dom"/>
</dbReference>
<keyword evidence="11" id="KW-1185">Reference proteome</keyword>
<feature type="transmembrane region" description="Helical" evidence="8">
    <location>
        <begin position="55"/>
        <end position="74"/>
    </location>
</feature>
<evidence type="ECO:0000313" key="10">
    <source>
        <dbReference type="EMBL" id="SDX03997.1"/>
    </source>
</evidence>
<feature type="transmembrane region" description="Helical" evidence="8">
    <location>
        <begin position="254"/>
        <end position="279"/>
    </location>
</feature>
<evidence type="ECO:0000256" key="1">
    <source>
        <dbReference type="ARBA" id="ARBA00003279"/>
    </source>
</evidence>
<feature type="transmembrane region" description="Helical" evidence="8">
    <location>
        <begin position="144"/>
        <end position="166"/>
    </location>
</feature>
<evidence type="ECO:0000256" key="8">
    <source>
        <dbReference type="SAM" id="Phobius"/>
    </source>
</evidence>
<protein>
    <submittedName>
        <fullName evidence="10">MFS transporter, DHA1 family, tetracycline resistance protein</fullName>
    </submittedName>
</protein>
<feature type="transmembrane region" description="Helical" evidence="8">
    <location>
        <begin position="225"/>
        <end position="248"/>
    </location>
</feature>
<organism evidence="10 11">
    <name type="scientific">Albimonas donghaensis</name>
    <dbReference type="NCBI Taxonomy" id="356660"/>
    <lineage>
        <taxon>Bacteria</taxon>
        <taxon>Pseudomonadati</taxon>
        <taxon>Pseudomonadota</taxon>
        <taxon>Alphaproteobacteria</taxon>
        <taxon>Rhodobacterales</taxon>
        <taxon>Paracoccaceae</taxon>
        <taxon>Albimonas</taxon>
    </lineage>
</organism>
<dbReference type="GO" id="GO:0022857">
    <property type="term" value="F:transmembrane transporter activity"/>
    <property type="evidence" value="ECO:0007669"/>
    <property type="project" value="InterPro"/>
</dbReference>
<feature type="transmembrane region" description="Helical" evidence="8">
    <location>
        <begin position="16"/>
        <end position="35"/>
    </location>
</feature>
<accession>A0A1H2YFQ4</accession>
<feature type="transmembrane region" description="Helical" evidence="8">
    <location>
        <begin position="386"/>
        <end position="405"/>
    </location>
</feature>
<dbReference type="SUPFAM" id="SSF103473">
    <property type="entry name" value="MFS general substrate transporter"/>
    <property type="match status" value="1"/>
</dbReference>
<evidence type="ECO:0000259" key="9">
    <source>
        <dbReference type="PROSITE" id="PS50850"/>
    </source>
</evidence>
<gene>
    <name evidence="10" type="ORF">SAMN05444336_103114</name>
</gene>
<comment type="similarity">
    <text evidence="3">Belongs to the major facilitator superfamily. TCR/Tet family.</text>
</comment>
<evidence type="ECO:0000256" key="4">
    <source>
        <dbReference type="ARBA" id="ARBA00022448"/>
    </source>
</evidence>
<evidence type="ECO:0000256" key="5">
    <source>
        <dbReference type="ARBA" id="ARBA00022692"/>
    </source>
</evidence>
<comment type="function">
    <text evidence="1">Resistance to tetracycline by an active tetracycline efflux. This is an energy-dependent process that decreases the accumulation of the antibiotic in whole cells. This protein functions as a metal-tetracycline/H(+) antiporter.</text>
</comment>
<dbReference type="RefSeq" id="WP_176954704.1">
    <property type="nucleotide sequence ID" value="NZ_FNMZ01000003.1"/>
</dbReference>
<dbReference type="InterPro" id="IPR011701">
    <property type="entry name" value="MFS"/>
</dbReference>
<feature type="domain" description="Major facilitator superfamily (MFS) profile" evidence="9">
    <location>
        <begin position="15"/>
        <end position="409"/>
    </location>
</feature>
<sequence>MTEPAVPARRARRARAGFAVAVVVVDAMGIGLIMPVAPDLLAEIAGLGPAEAAPWGGWMAFAYAAAAFLCGPLVGDLSDRFGRRPVLIAALAALSFDYMIAALAGSIWLLIVARALSGMAGATYGAAAAYLADITPADQRARAFGLIGAGFGAGFVLGPMLGGLLGEFGPRAPFLAAAGLCAAMSLGAALALPESLAPELRRRFDWRRADPFTALRGAARLPGMAPFLACLALLELAFGVYPSIWSFYAIEVFAWTPAAIGLSLGFVGLCLALSQGVLMGPAVARFGEMRVAFAGLAFCALSLAIYAVTPPEAWVLVAIPLIALSALANPAIAAMMSHRVEADAQGRLQGVLASLQALTAALSPPLFTAIFEAFAGPAAPIRAPGAPFVLALVLTFAAVIPLLAARRRLRA</sequence>
<dbReference type="InterPro" id="IPR005829">
    <property type="entry name" value="Sugar_transporter_CS"/>
</dbReference>
<feature type="transmembrane region" description="Helical" evidence="8">
    <location>
        <begin position="314"/>
        <end position="336"/>
    </location>
</feature>
<dbReference type="PROSITE" id="PS50850">
    <property type="entry name" value="MFS"/>
    <property type="match status" value="1"/>
</dbReference>
<reference evidence="10 11" key="1">
    <citation type="submission" date="2016-10" db="EMBL/GenBank/DDBJ databases">
        <authorList>
            <person name="de Groot N.N."/>
        </authorList>
    </citation>
    <scope>NUCLEOTIDE SEQUENCE [LARGE SCALE GENOMIC DNA]</scope>
    <source>
        <strain evidence="10 11">DSM 17890</strain>
    </source>
</reference>
<keyword evidence="7 8" id="KW-0472">Membrane</keyword>
<dbReference type="InterPro" id="IPR001958">
    <property type="entry name" value="Tet-R_TetA/multi-R_MdtG-like"/>
</dbReference>
<feature type="transmembrane region" description="Helical" evidence="8">
    <location>
        <begin position="115"/>
        <end position="132"/>
    </location>
</feature>
<feature type="transmembrane region" description="Helical" evidence="8">
    <location>
        <begin position="86"/>
        <end position="109"/>
    </location>
</feature>
<keyword evidence="6 8" id="KW-1133">Transmembrane helix</keyword>
<dbReference type="Pfam" id="PF07690">
    <property type="entry name" value="MFS_1"/>
    <property type="match status" value="1"/>
</dbReference>
<dbReference type="InterPro" id="IPR036259">
    <property type="entry name" value="MFS_trans_sf"/>
</dbReference>
<evidence type="ECO:0000256" key="6">
    <source>
        <dbReference type="ARBA" id="ARBA00022989"/>
    </source>
</evidence>
<dbReference type="AlphaFoldDB" id="A0A1H2YFQ4"/>
<dbReference type="PANTHER" id="PTHR23504:SF15">
    <property type="entry name" value="MAJOR FACILITATOR SUPERFAMILY (MFS) PROFILE DOMAIN-CONTAINING PROTEIN"/>
    <property type="match status" value="1"/>
</dbReference>
<dbReference type="Gene3D" id="1.20.1250.20">
    <property type="entry name" value="MFS general substrate transporter like domains"/>
    <property type="match status" value="1"/>
</dbReference>
<feature type="transmembrane region" description="Helical" evidence="8">
    <location>
        <begin position="291"/>
        <end position="308"/>
    </location>
</feature>